<dbReference type="PANTHER" id="PTHR28047:SF5">
    <property type="entry name" value="PROTEIN DCG1"/>
    <property type="match status" value="1"/>
</dbReference>
<protein>
    <recommendedName>
        <fullName evidence="3">Hydantoin racemase</fullName>
    </recommendedName>
</protein>
<dbReference type="Gene3D" id="3.40.50.12500">
    <property type="match status" value="1"/>
</dbReference>
<accession>A0A383E7I6</accession>
<dbReference type="Pfam" id="PF01177">
    <property type="entry name" value="Asp_Glu_race"/>
    <property type="match status" value="1"/>
</dbReference>
<evidence type="ECO:0000256" key="1">
    <source>
        <dbReference type="ARBA" id="ARBA00038414"/>
    </source>
</evidence>
<dbReference type="InterPro" id="IPR053714">
    <property type="entry name" value="Iso_Racemase_Enz_sf"/>
</dbReference>
<gene>
    <name evidence="2" type="ORF">METZ01_LOCUS505413</name>
</gene>
<dbReference type="InterPro" id="IPR015942">
    <property type="entry name" value="Asp/Glu/hydantoin_racemase"/>
</dbReference>
<proteinExistence type="inferred from homology"/>
<organism evidence="2">
    <name type="scientific">marine metagenome</name>
    <dbReference type="NCBI Taxonomy" id="408172"/>
    <lineage>
        <taxon>unclassified sequences</taxon>
        <taxon>metagenomes</taxon>
        <taxon>ecological metagenomes</taxon>
    </lineage>
</organism>
<dbReference type="InterPro" id="IPR052186">
    <property type="entry name" value="Hydantoin_racemase-like"/>
</dbReference>
<dbReference type="GO" id="GO:0047661">
    <property type="term" value="F:amino-acid racemase activity"/>
    <property type="evidence" value="ECO:0007669"/>
    <property type="project" value="InterPro"/>
</dbReference>
<name>A0A383E7I6_9ZZZZ</name>
<sequence length="195" mass="20735">YDVELLSMLHVEAAQAAEQAGYAAVAMGCLDEPGVQAAKEALDIPVVGETEASIHMASMVGRRFSFLMPGETAGNQRGAYGSRCIEDLVRMYGFADKLASVRSVAGKTLEFAARAESLPKAMLEQANLAMSEDGADVVIGYGSLSVIGQLKEQLPIPVIDPIQASAMMAESLARLRIAQSKRAYPMPGILISEQE</sequence>
<feature type="non-terminal residue" evidence="2">
    <location>
        <position position="1"/>
    </location>
</feature>
<comment type="similarity">
    <text evidence="1">Belongs to the HyuE racemase family.</text>
</comment>
<dbReference type="AlphaFoldDB" id="A0A383E7I6"/>
<dbReference type="PANTHER" id="PTHR28047">
    <property type="entry name" value="PROTEIN DCG1"/>
    <property type="match status" value="1"/>
</dbReference>
<evidence type="ECO:0008006" key="3">
    <source>
        <dbReference type="Google" id="ProtNLM"/>
    </source>
</evidence>
<reference evidence="2" key="1">
    <citation type="submission" date="2018-05" db="EMBL/GenBank/DDBJ databases">
        <authorList>
            <person name="Lanie J.A."/>
            <person name="Ng W.-L."/>
            <person name="Kazmierczak K.M."/>
            <person name="Andrzejewski T.M."/>
            <person name="Davidsen T.M."/>
            <person name="Wayne K.J."/>
            <person name="Tettelin H."/>
            <person name="Glass J.I."/>
            <person name="Rusch D."/>
            <person name="Podicherti R."/>
            <person name="Tsui H.-C.T."/>
            <person name="Winkler M.E."/>
        </authorList>
    </citation>
    <scope>NUCLEOTIDE SEQUENCE</scope>
</reference>
<evidence type="ECO:0000313" key="2">
    <source>
        <dbReference type="EMBL" id="SVE52559.1"/>
    </source>
</evidence>
<dbReference type="EMBL" id="UINC01223381">
    <property type="protein sequence ID" value="SVE52559.1"/>
    <property type="molecule type" value="Genomic_DNA"/>
</dbReference>